<dbReference type="AlphaFoldDB" id="A0A382MBA6"/>
<dbReference type="SUPFAM" id="SSF54060">
    <property type="entry name" value="His-Me finger endonucleases"/>
    <property type="match status" value="1"/>
</dbReference>
<evidence type="ECO:0000313" key="1">
    <source>
        <dbReference type="EMBL" id="SVC46169.1"/>
    </source>
</evidence>
<name>A0A382MBA6_9ZZZZ</name>
<evidence type="ECO:0008006" key="2">
    <source>
        <dbReference type="Google" id="ProtNLM"/>
    </source>
</evidence>
<proteinExistence type="predicted"/>
<organism evidence="1">
    <name type="scientific">marine metagenome</name>
    <dbReference type="NCBI Taxonomy" id="408172"/>
    <lineage>
        <taxon>unclassified sequences</taxon>
        <taxon>metagenomes</taxon>
        <taxon>ecological metagenomes</taxon>
    </lineage>
</organism>
<protein>
    <recommendedName>
        <fullName evidence="2">HNH nuclease domain-containing protein</fullName>
    </recommendedName>
</protein>
<dbReference type="InterPro" id="IPR044925">
    <property type="entry name" value="His-Me_finger_sf"/>
</dbReference>
<gene>
    <name evidence="1" type="ORF">METZ01_LOCUS299023</name>
</gene>
<feature type="non-terminal residue" evidence="1">
    <location>
        <position position="97"/>
    </location>
</feature>
<dbReference type="EMBL" id="UINC01092522">
    <property type="protein sequence ID" value="SVC46169.1"/>
    <property type="molecule type" value="Genomic_DNA"/>
</dbReference>
<accession>A0A382MBA6</accession>
<reference evidence="1" key="1">
    <citation type="submission" date="2018-05" db="EMBL/GenBank/DDBJ databases">
        <authorList>
            <person name="Lanie J.A."/>
            <person name="Ng W.-L."/>
            <person name="Kazmierczak K.M."/>
            <person name="Andrzejewski T.M."/>
            <person name="Davidsen T.M."/>
            <person name="Wayne K.J."/>
            <person name="Tettelin H."/>
            <person name="Glass J.I."/>
            <person name="Rusch D."/>
            <person name="Podicherti R."/>
            <person name="Tsui H.-C.T."/>
            <person name="Winkler M.E."/>
        </authorList>
    </citation>
    <scope>NUCLEOTIDE SEQUENCE</scope>
</reference>
<sequence length="97" mass="11025">MDKYKLIDSKKIKDRFLKKVDRSEKNTECHIWLASKNKTGHGMFSVMGQTIPASRYAFMMYGNFSSISGVRGELTSSEIVTQTCFNPSCVNPKHLEV</sequence>